<organism evidence="11 12">
    <name type="scientific">Methylopila jiangsuensis</name>
    <dbReference type="NCBI Taxonomy" id="586230"/>
    <lineage>
        <taxon>Bacteria</taxon>
        <taxon>Pseudomonadati</taxon>
        <taxon>Pseudomonadota</taxon>
        <taxon>Alphaproteobacteria</taxon>
        <taxon>Hyphomicrobiales</taxon>
        <taxon>Methylopilaceae</taxon>
        <taxon>Methylopila</taxon>
    </lineage>
</organism>
<comment type="subcellular location">
    <subcellularLocation>
        <location evidence="10">Cell outer membrane</location>
        <topology evidence="10">Multi-pass membrane protein</topology>
    </subcellularLocation>
</comment>
<evidence type="ECO:0000256" key="4">
    <source>
        <dbReference type="ARBA" id="ARBA00022692"/>
    </source>
</evidence>
<evidence type="ECO:0000313" key="12">
    <source>
        <dbReference type="Proteomes" id="UP001143364"/>
    </source>
</evidence>
<evidence type="ECO:0000256" key="5">
    <source>
        <dbReference type="ARBA" id="ARBA00022729"/>
    </source>
</evidence>
<dbReference type="GO" id="GO:0009279">
    <property type="term" value="C:cell outer membrane"/>
    <property type="evidence" value="ECO:0007669"/>
    <property type="project" value="UniProtKB-SubCell"/>
</dbReference>
<evidence type="ECO:0000256" key="7">
    <source>
        <dbReference type="ARBA" id="ARBA00023114"/>
    </source>
</evidence>
<evidence type="ECO:0000256" key="10">
    <source>
        <dbReference type="RuleBase" id="RU364005"/>
    </source>
</evidence>
<feature type="signal peptide" evidence="10">
    <location>
        <begin position="1"/>
        <end position="23"/>
    </location>
</feature>
<dbReference type="RefSeq" id="WP_271203249.1">
    <property type="nucleotide sequence ID" value="NZ_BSFK01000005.1"/>
</dbReference>
<comment type="similarity">
    <text evidence="1 10">Belongs to the alphaproteobacteria porin family.</text>
</comment>
<evidence type="ECO:0000256" key="3">
    <source>
        <dbReference type="ARBA" id="ARBA00022452"/>
    </source>
</evidence>
<dbReference type="AlphaFoldDB" id="A0A9W6JDJ0"/>
<dbReference type="GO" id="GO:0046930">
    <property type="term" value="C:pore complex"/>
    <property type="evidence" value="ECO:0007669"/>
    <property type="project" value="UniProtKB-KW"/>
</dbReference>
<name>A0A9W6JDJ0_9HYPH</name>
<proteinExistence type="inferred from homology"/>
<sequence>MKLVKSLALGSAAAFIGMTGAQAADLPGAEPVEYVKVCDAYGAGFFYIPGSDTCLNIGGFVRFEASVAESFDGTDGDRFKDDNNSFGTRTRARLWFDARTETEYGTLRTYIRLQFQRESGGSGGFASTNPDATGDDQLFDKAFIQFAGLTAGVTDSFWDFKPYATFYNPFVSDRTLPLVAYTLEPVKGFSASIALEDSTQRRRTANDALNLDPALGNINTNSPNFYGKNELPDLVANLRVKQGWGEVQLSGFLRQLSANEDRFGGGVDDELGWGVLGGAKINLDSIAKGDYVWGSAAYAEGGLSYVGLTDQNFGIGGTGRIYELNQRNDFNVVNGKIEVSKASAFNLGLLHYWSPKWRSALQGSYINVDYDGRFNSSRDWDAFTVGGNIIWSPVKKLDIGLEVVYANTDYGNNVDVSSATGRQKPKKDDAFTGRFRIQRDF</sequence>
<comment type="domain">
    <text evidence="10">Consists of 16-stranded beta-barrel sheets, with large surface-exposed loops, that form a transmembrane pore at the center of each barrel. The pore is partially ocluded by a peptide loop that folds into the pore lumen.</text>
</comment>
<keyword evidence="7 10" id="KW-0626">Porin</keyword>
<evidence type="ECO:0000313" key="11">
    <source>
        <dbReference type="EMBL" id="GLK75287.1"/>
    </source>
</evidence>
<dbReference type="Proteomes" id="UP001143364">
    <property type="component" value="Unassembled WGS sequence"/>
</dbReference>
<feature type="chain" id="PRO_5041020345" description="Porin" evidence="10">
    <location>
        <begin position="24"/>
        <end position="441"/>
    </location>
</feature>
<evidence type="ECO:0000256" key="6">
    <source>
        <dbReference type="ARBA" id="ARBA00023065"/>
    </source>
</evidence>
<keyword evidence="3 10" id="KW-1134">Transmembrane beta strand</keyword>
<keyword evidence="12" id="KW-1185">Reference proteome</keyword>
<dbReference type="EMBL" id="BSFK01000005">
    <property type="protein sequence ID" value="GLK75287.1"/>
    <property type="molecule type" value="Genomic_DNA"/>
</dbReference>
<dbReference type="GO" id="GO:0006811">
    <property type="term" value="P:monoatomic ion transport"/>
    <property type="evidence" value="ECO:0007669"/>
    <property type="project" value="UniProtKB-KW"/>
</dbReference>
<keyword evidence="6 10" id="KW-0406">Ion transport</keyword>
<dbReference type="SUPFAM" id="SSF56935">
    <property type="entry name" value="Porins"/>
    <property type="match status" value="1"/>
</dbReference>
<evidence type="ECO:0000256" key="2">
    <source>
        <dbReference type="ARBA" id="ARBA00022448"/>
    </source>
</evidence>
<comment type="function">
    <text evidence="10">Forms passive diffusion pores that allow small molecular weight hydrophilic materials across the outer membrane.</text>
</comment>
<dbReference type="GO" id="GO:0015288">
    <property type="term" value="F:porin activity"/>
    <property type="evidence" value="ECO:0007669"/>
    <property type="project" value="UniProtKB-KW"/>
</dbReference>
<dbReference type="InterPro" id="IPR003684">
    <property type="entry name" value="Porin_alphabac"/>
</dbReference>
<evidence type="ECO:0000256" key="8">
    <source>
        <dbReference type="ARBA" id="ARBA00023136"/>
    </source>
</evidence>
<keyword evidence="8 10" id="KW-0472">Membrane</keyword>
<dbReference type="Pfam" id="PF02530">
    <property type="entry name" value="Porin_2"/>
    <property type="match status" value="1"/>
</dbReference>
<keyword evidence="5 10" id="KW-0732">Signal</keyword>
<keyword evidence="4 10" id="KW-0812">Transmembrane</keyword>
<keyword evidence="2 10" id="KW-0813">Transport</keyword>
<keyword evidence="9 10" id="KW-0998">Cell outer membrane</keyword>
<evidence type="ECO:0000256" key="9">
    <source>
        <dbReference type="ARBA" id="ARBA00023237"/>
    </source>
</evidence>
<evidence type="ECO:0000256" key="1">
    <source>
        <dbReference type="ARBA" id="ARBA00009521"/>
    </source>
</evidence>
<protein>
    <recommendedName>
        <fullName evidence="10">Porin</fullName>
    </recommendedName>
</protein>
<comment type="caution">
    <text evidence="11">The sequence shown here is derived from an EMBL/GenBank/DDBJ whole genome shotgun (WGS) entry which is preliminary data.</text>
</comment>
<reference evidence="11" key="1">
    <citation type="journal article" date="2014" name="Int. J. Syst. Evol. Microbiol.">
        <title>Complete genome sequence of Corynebacterium casei LMG S-19264T (=DSM 44701T), isolated from a smear-ripened cheese.</title>
        <authorList>
            <consortium name="US DOE Joint Genome Institute (JGI-PGF)"/>
            <person name="Walter F."/>
            <person name="Albersmeier A."/>
            <person name="Kalinowski J."/>
            <person name="Ruckert C."/>
        </authorList>
    </citation>
    <scope>NUCLEOTIDE SEQUENCE</scope>
    <source>
        <strain evidence="11">VKM B-2555</strain>
    </source>
</reference>
<gene>
    <name evidence="11" type="ORF">GCM10008171_05410</name>
</gene>
<reference evidence="11" key="2">
    <citation type="submission" date="2023-01" db="EMBL/GenBank/DDBJ databases">
        <authorList>
            <person name="Sun Q."/>
            <person name="Evtushenko L."/>
        </authorList>
    </citation>
    <scope>NUCLEOTIDE SEQUENCE</scope>
    <source>
        <strain evidence="11">VKM B-2555</strain>
    </source>
</reference>
<accession>A0A9W6JDJ0</accession>